<dbReference type="Proteomes" id="UP000199029">
    <property type="component" value="Unassembled WGS sequence"/>
</dbReference>
<dbReference type="OrthoDB" id="884721at2"/>
<proteinExistence type="predicted"/>
<reference evidence="2" key="1">
    <citation type="submission" date="2016-10" db="EMBL/GenBank/DDBJ databases">
        <authorList>
            <person name="Varghese N."/>
            <person name="Submissions S."/>
        </authorList>
    </citation>
    <scope>NUCLEOTIDE SEQUENCE [LARGE SCALE GENOMIC DNA]</scope>
    <source>
        <strain evidence="2">OR362-8,ATCC BAA-1266,JCM 13504</strain>
    </source>
</reference>
<dbReference type="AlphaFoldDB" id="A0A1I6BNZ9"/>
<dbReference type="RefSeq" id="WP_092678884.1">
    <property type="nucleotide sequence ID" value="NZ_FOXS01000010.1"/>
</dbReference>
<evidence type="ECO:0000313" key="2">
    <source>
        <dbReference type="Proteomes" id="UP000199029"/>
    </source>
</evidence>
<dbReference type="EMBL" id="FOXS01000010">
    <property type="protein sequence ID" value="SFQ82646.1"/>
    <property type="molecule type" value="Genomic_DNA"/>
</dbReference>
<organism evidence="1 2">
    <name type="scientific">Hymenobacter arizonensis</name>
    <name type="common">Siccationidurans arizonensis</name>
    <dbReference type="NCBI Taxonomy" id="1227077"/>
    <lineage>
        <taxon>Bacteria</taxon>
        <taxon>Pseudomonadati</taxon>
        <taxon>Bacteroidota</taxon>
        <taxon>Cytophagia</taxon>
        <taxon>Cytophagales</taxon>
        <taxon>Hymenobacteraceae</taxon>
        <taxon>Hymenobacter</taxon>
    </lineage>
</organism>
<name>A0A1I6BNZ9_HYMAR</name>
<evidence type="ECO:0000313" key="1">
    <source>
        <dbReference type="EMBL" id="SFQ82646.1"/>
    </source>
</evidence>
<evidence type="ECO:0008006" key="3">
    <source>
        <dbReference type="Google" id="ProtNLM"/>
    </source>
</evidence>
<keyword evidence="2" id="KW-1185">Reference proteome</keyword>
<protein>
    <recommendedName>
        <fullName evidence="3">YCII-related domain-containing protein</fullName>
    </recommendedName>
</protein>
<gene>
    <name evidence="1" type="ORF">SAMN04515668_4855</name>
</gene>
<sequence length="108" mass="12473">MSYITNLLIAFSSSEDEEKVQQQLAQYEHHHRPFSAVSVDSPALPTGWYGGSKFWAGGLLIGAYNHLNLDELLAFMRTMQWEVPEFVHLIVKEEQAFKFRVIDLFPEE</sequence>
<accession>A0A1I6BNZ9</accession>